<evidence type="ECO:0000313" key="2">
    <source>
        <dbReference type="EMBL" id="TMR08949.1"/>
    </source>
</evidence>
<evidence type="ECO:0000256" key="1">
    <source>
        <dbReference type="SAM" id="MobiDB-lite"/>
    </source>
</evidence>
<reference evidence="2 3" key="1">
    <citation type="submission" date="2019-05" db="EMBL/GenBank/DDBJ databases">
        <title>Draft genome sequence of Nonomuraea turkmeniaca DSM 43926.</title>
        <authorList>
            <person name="Saricaoglu S."/>
            <person name="Isik K."/>
        </authorList>
    </citation>
    <scope>NUCLEOTIDE SEQUENCE [LARGE SCALE GENOMIC DNA]</scope>
    <source>
        <strain evidence="2 3">DSM 43926</strain>
    </source>
</reference>
<evidence type="ECO:0000313" key="3">
    <source>
        <dbReference type="Proteomes" id="UP000309128"/>
    </source>
</evidence>
<comment type="caution">
    <text evidence="2">The sequence shown here is derived from an EMBL/GenBank/DDBJ whole genome shotgun (WGS) entry which is preliminary data.</text>
</comment>
<feature type="region of interest" description="Disordered" evidence="1">
    <location>
        <begin position="494"/>
        <end position="524"/>
    </location>
</feature>
<dbReference type="SUPFAM" id="SSF82171">
    <property type="entry name" value="DPP6 N-terminal domain-like"/>
    <property type="match status" value="1"/>
</dbReference>
<dbReference type="Gene3D" id="2.120.10.30">
    <property type="entry name" value="TolB, C-terminal domain"/>
    <property type="match status" value="1"/>
</dbReference>
<gene>
    <name evidence="2" type="ORF">ETD86_45585</name>
</gene>
<dbReference type="Pfam" id="PF07676">
    <property type="entry name" value="PD40"/>
    <property type="match status" value="1"/>
</dbReference>
<dbReference type="AlphaFoldDB" id="A0A5S4EZ39"/>
<dbReference type="InterPro" id="IPR011042">
    <property type="entry name" value="6-blade_b-propeller_TolB-like"/>
</dbReference>
<dbReference type="InterPro" id="IPR011659">
    <property type="entry name" value="WD40"/>
</dbReference>
<protein>
    <submittedName>
        <fullName evidence="2">Uncharacterized protein</fullName>
    </submittedName>
</protein>
<dbReference type="OrthoDB" id="4137233at2"/>
<proteinExistence type="predicted"/>
<sequence length="524" mass="56781">MDRAHHRVGHRIRIHHLARRHLRSGLGNQLRAVGDGEHGAAVHERKRMGRGAGPAVRRPGNQQISHRNIVRRRGSGHVRPVAGQATRVRGSARRGVAQSACPGPAARWRRLRVRLLPFCVAVPDRPGARRQADDRTAMKRGNMRHLIRAALCLAAVCAVTACGGSIQQPWVSPPSTEPSTPAPPVFTTPGTVVMMRCYQPGWGEPSTLLLQAMSMKDGKVSAEVSAVLPEELDDMDWCRDGGAGPIVRRAFDRDYRHVAVTVIDPVTKDRRAVALRLADGALVPPAPQATAEFVATVSERDPAFHPATGELWFKDEQTYELKSRDVTSGRTTTRHTFGERTSEVAIPVASGFWLTSWMQAGSTLISPDGKRAIEGDFNGRYLALKDQPKTEWRSLTKSYVAEELEGSAAPCAAPLLWLTDQTLLCGHGGGRQFSTTTFSEDGTRVVASKAALLPSTDRENYGPAVSPDGKRIVFISAQGTKQSLFDVPVDGSATPRKIADLAPPPDLSEAASVSPPEPVLLGWN</sequence>
<dbReference type="EMBL" id="VCKY01000261">
    <property type="protein sequence ID" value="TMR08949.1"/>
    <property type="molecule type" value="Genomic_DNA"/>
</dbReference>
<name>A0A5S4EZ39_9ACTN</name>
<organism evidence="2 3">
    <name type="scientific">Nonomuraea turkmeniaca</name>
    <dbReference type="NCBI Taxonomy" id="103838"/>
    <lineage>
        <taxon>Bacteria</taxon>
        <taxon>Bacillati</taxon>
        <taxon>Actinomycetota</taxon>
        <taxon>Actinomycetes</taxon>
        <taxon>Streptosporangiales</taxon>
        <taxon>Streptosporangiaceae</taxon>
        <taxon>Nonomuraea</taxon>
    </lineage>
</organism>
<accession>A0A5S4EZ39</accession>
<keyword evidence="3" id="KW-1185">Reference proteome</keyword>
<dbReference type="Proteomes" id="UP000309128">
    <property type="component" value="Unassembled WGS sequence"/>
</dbReference>